<protein>
    <recommendedName>
        <fullName evidence="9">Phosphotransferase system EIIC domain-containing protein</fullName>
    </recommendedName>
</protein>
<feature type="transmembrane region" description="Helical" evidence="8">
    <location>
        <begin position="127"/>
        <end position="147"/>
    </location>
</feature>
<feature type="domain" description="Phosphotransferase system EIIC" evidence="9">
    <location>
        <begin position="62"/>
        <end position="422"/>
    </location>
</feature>
<dbReference type="GO" id="GO:0009401">
    <property type="term" value="P:phosphoenolpyruvate-dependent sugar phosphotransferase system"/>
    <property type="evidence" value="ECO:0007669"/>
    <property type="project" value="InterPro"/>
</dbReference>
<evidence type="ECO:0000256" key="3">
    <source>
        <dbReference type="ARBA" id="ARBA00022475"/>
    </source>
</evidence>
<keyword evidence="4" id="KW-0762">Sugar transport</keyword>
<feature type="transmembrane region" description="Helical" evidence="8">
    <location>
        <begin position="97"/>
        <end position="120"/>
    </location>
</feature>
<evidence type="ECO:0000256" key="4">
    <source>
        <dbReference type="ARBA" id="ARBA00022597"/>
    </source>
</evidence>
<reference evidence="10 11" key="1">
    <citation type="submission" date="2009-04" db="EMBL/GenBank/DDBJ databases">
        <authorList>
            <person name="Qin X."/>
            <person name="Bachman B."/>
            <person name="Battles P."/>
            <person name="Bell A."/>
            <person name="Bess C."/>
            <person name="Bickham C."/>
            <person name="Chaboub L."/>
            <person name="Chen D."/>
            <person name="Coyle M."/>
            <person name="Deiros D.R."/>
            <person name="Dinh H."/>
            <person name="Forbes L."/>
            <person name="Fowler G."/>
            <person name="Francisco L."/>
            <person name="Fu Q."/>
            <person name="Gubbala S."/>
            <person name="Hale W."/>
            <person name="Han Y."/>
            <person name="Hemphill L."/>
            <person name="Highlander S.K."/>
            <person name="Hirani K."/>
            <person name="Hogues M."/>
            <person name="Jackson L."/>
            <person name="Jakkamsetti A."/>
            <person name="Javaid M."/>
            <person name="Jiang H."/>
            <person name="Korchina V."/>
            <person name="Kovar C."/>
            <person name="Lara F."/>
            <person name="Lee S."/>
            <person name="Mata R."/>
            <person name="Mathew T."/>
            <person name="Moen C."/>
            <person name="Morales K."/>
            <person name="Munidasa M."/>
            <person name="Nazareth L."/>
            <person name="Ngo R."/>
            <person name="Nguyen L."/>
            <person name="Okwuonu G."/>
            <person name="Ongeri F."/>
            <person name="Patil S."/>
            <person name="Petrosino J."/>
            <person name="Pham C."/>
            <person name="Pham P."/>
            <person name="Pu L.-L."/>
            <person name="Puazo M."/>
            <person name="Raj R."/>
            <person name="Reid J."/>
            <person name="Rouhana J."/>
            <person name="Saada N."/>
            <person name="Shang Y."/>
            <person name="Simmons D."/>
            <person name="Thornton R."/>
            <person name="Warren J."/>
            <person name="Weissenberger G."/>
            <person name="Zhang J."/>
            <person name="Zhang L."/>
            <person name="Zhou C."/>
            <person name="Zhu D."/>
            <person name="Muzny D."/>
            <person name="Worley K."/>
            <person name="Gibbs R."/>
        </authorList>
    </citation>
    <scope>NUCLEOTIDE SEQUENCE [LARGE SCALE GENOMIC DNA]</scope>
    <source>
        <strain evidence="10 11">ATCC 19254</strain>
    </source>
</reference>
<dbReference type="HOGENOM" id="CLU_050996_0_0_9"/>
<dbReference type="Proteomes" id="UP000004283">
    <property type="component" value="Unassembled WGS sequence"/>
</dbReference>
<keyword evidence="5 8" id="KW-0812">Transmembrane</keyword>
<evidence type="ECO:0000256" key="8">
    <source>
        <dbReference type="SAM" id="Phobius"/>
    </source>
</evidence>
<comment type="caution">
    <text evidence="10">The sequence shown here is derived from an EMBL/GenBank/DDBJ whole genome shotgun (WGS) entry which is preliminary data.</text>
</comment>
<dbReference type="InterPro" id="IPR003352">
    <property type="entry name" value="PTS_EIIC"/>
</dbReference>
<feature type="transmembrane region" description="Helical" evidence="8">
    <location>
        <begin position="281"/>
        <end position="300"/>
    </location>
</feature>
<feature type="transmembrane region" description="Helical" evidence="8">
    <location>
        <begin position="59"/>
        <end position="85"/>
    </location>
</feature>
<keyword evidence="3" id="KW-1003">Cell membrane</keyword>
<accession>C2KHJ0</accession>
<evidence type="ECO:0000256" key="1">
    <source>
        <dbReference type="ARBA" id="ARBA00004651"/>
    </source>
</evidence>
<keyword evidence="7 8" id="KW-0472">Membrane</keyword>
<organism evidence="10 11">
    <name type="scientific">Leuconostoc mesenteroides subsp. cremoris ATCC 19254</name>
    <dbReference type="NCBI Taxonomy" id="586220"/>
    <lineage>
        <taxon>Bacteria</taxon>
        <taxon>Bacillati</taxon>
        <taxon>Bacillota</taxon>
        <taxon>Bacilli</taxon>
        <taxon>Lactobacillales</taxon>
        <taxon>Lactobacillaceae</taxon>
        <taxon>Leuconostoc</taxon>
    </lineage>
</organism>
<keyword evidence="6 8" id="KW-1133">Transmembrane helix</keyword>
<dbReference type="AlphaFoldDB" id="C2KHJ0"/>
<dbReference type="GO" id="GO:0005886">
    <property type="term" value="C:plasma membrane"/>
    <property type="evidence" value="ECO:0007669"/>
    <property type="project" value="UniProtKB-SubCell"/>
</dbReference>
<sequence length="425" mass="44449">MCHKYELKRGNDSMSIKAEGEKWSAKESQDLRNEEYARKAKGNAPVEFSGQTDLRLKDFFFKVLSGSAQGILIGVLPSAVMKYIIQYSGLGTTAFGANLSAILTLFTSLIPFLIGMAVALQFKMKSLDVGVVAIATAVASGSIKWAVAPKGWLNPVTGLNSVAPANVYIASGAGDVINAMIVSAIAVFVTWLVARYLKGFGSVAIILSPILVGGGVGLVGKMIAPYVGDVTTLIGQLVETFTKLAPTPMAMLIAMAFAIIIITPVSTVGIALAISLSGIGSGAAAMGVVATTIVLLINSWKVNKPGVTVAIALGAMKGMMPSVFAKPVTMLSFLLAAAISGIPVALFNIQGTPTTAGFGYIGLVSPIQSMVKDPTVPSTVMNHFINPAIAVLAWLVIPIIAGFIAQFVFSKLLKLYTPMDFQQEL</sequence>
<dbReference type="Pfam" id="PF13303">
    <property type="entry name" value="PTS_EIIC_2"/>
    <property type="match status" value="1"/>
</dbReference>
<evidence type="ECO:0000256" key="2">
    <source>
        <dbReference type="ARBA" id="ARBA00022448"/>
    </source>
</evidence>
<name>C2KHJ0_LEUMC</name>
<evidence type="ECO:0000313" key="11">
    <source>
        <dbReference type="Proteomes" id="UP000004283"/>
    </source>
</evidence>
<feature type="transmembrane region" description="Helical" evidence="8">
    <location>
        <begin position="331"/>
        <end position="349"/>
    </location>
</feature>
<keyword evidence="2" id="KW-0813">Transport</keyword>
<evidence type="ECO:0000313" key="10">
    <source>
        <dbReference type="EMBL" id="EEJ43280.1"/>
    </source>
</evidence>
<feature type="transmembrane region" description="Helical" evidence="8">
    <location>
        <begin position="384"/>
        <end position="409"/>
    </location>
</feature>
<evidence type="ECO:0000256" key="6">
    <source>
        <dbReference type="ARBA" id="ARBA00022989"/>
    </source>
</evidence>
<evidence type="ECO:0000259" key="9">
    <source>
        <dbReference type="Pfam" id="PF13303"/>
    </source>
</evidence>
<proteinExistence type="predicted"/>
<comment type="subcellular location">
    <subcellularLocation>
        <location evidence="1">Cell membrane</location>
        <topology evidence="1">Multi-pass membrane protein</topology>
    </subcellularLocation>
</comment>
<feature type="transmembrane region" description="Helical" evidence="8">
    <location>
        <begin position="248"/>
        <end position="274"/>
    </location>
</feature>
<dbReference type="GO" id="GO:0008982">
    <property type="term" value="F:protein-N(PI)-phosphohistidine-sugar phosphotransferase activity"/>
    <property type="evidence" value="ECO:0007669"/>
    <property type="project" value="InterPro"/>
</dbReference>
<dbReference type="EMBL" id="ACKV01000005">
    <property type="protein sequence ID" value="EEJ43280.1"/>
    <property type="molecule type" value="Genomic_DNA"/>
</dbReference>
<feature type="transmembrane region" description="Helical" evidence="8">
    <location>
        <begin position="205"/>
        <end position="228"/>
    </location>
</feature>
<evidence type="ECO:0000256" key="5">
    <source>
        <dbReference type="ARBA" id="ARBA00022692"/>
    </source>
</evidence>
<feature type="transmembrane region" description="Helical" evidence="8">
    <location>
        <begin position="167"/>
        <end position="193"/>
    </location>
</feature>
<gene>
    <name evidence="10" type="ORF">HMPREF0555_0106</name>
</gene>
<evidence type="ECO:0000256" key="7">
    <source>
        <dbReference type="ARBA" id="ARBA00023136"/>
    </source>
</evidence>